<dbReference type="EMBL" id="JAFIMR010000102">
    <property type="protein sequence ID" value="KAI1847459.1"/>
    <property type="molecule type" value="Genomic_DNA"/>
</dbReference>
<name>A0A9Q0AI12_9PEZI</name>
<organism evidence="2 3">
    <name type="scientific">Neoarthrinium moseri</name>
    <dbReference type="NCBI Taxonomy" id="1658444"/>
    <lineage>
        <taxon>Eukaryota</taxon>
        <taxon>Fungi</taxon>
        <taxon>Dikarya</taxon>
        <taxon>Ascomycota</taxon>
        <taxon>Pezizomycotina</taxon>
        <taxon>Sordariomycetes</taxon>
        <taxon>Xylariomycetidae</taxon>
        <taxon>Amphisphaeriales</taxon>
        <taxon>Apiosporaceae</taxon>
        <taxon>Neoarthrinium</taxon>
    </lineage>
</organism>
<dbReference type="Proteomes" id="UP000829685">
    <property type="component" value="Unassembled WGS sequence"/>
</dbReference>
<proteinExistence type="predicted"/>
<feature type="region of interest" description="Disordered" evidence="1">
    <location>
        <begin position="1"/>
        <end position="31"/>
    </location>
</feature>
<feature type="compositionally biased region" description="Basic and acidic residues" evidence="1">
    <location>
        <begin position="12"/>
        <end position="31"/>
    </location>
</feature>
<gene>
    <name evidence="2" type="ORF">JX265_013964</name>
</gene>
<reference evidence="2" key="1">
    <citation type="submission" date="2021-03" db="EMBL/GenBank/DDBJ databases">
        <title>Revisited historic fungal species revealed as producer of novel bioactive compounds through whole genome sequencing and comparative genomics.</title>
        <authorList>
            <person name="Vignolle G.A."/>
            <person name="Hochenegger N."/>
            <person name="Mach R.L."/>
            <person name="Mach-Aigner A.R."/>
            <person name="Javad Rahimi M."/>
            <person name="Salim K.A."/>
            <person name="Chan C.M."/>
            <person name="Lim L.B.L."/>
            <person name="Cai F."/>
            <person name="Druzhinina I.S."/>
            <person name="U'Ren J.M."/>
            <person name="Derntl C."/>
        </authorList>
    </citation>
    <scope>NUCLEOTIDE SEQUENCE</scope>
    <source>
        <strain evidence="2">TUCIM 5799</strain>
    </source>
</reference>
<comment type="caution">
    <text evidence="2">The sequence shown here is derived from an EMBL/GenBank/DDBJ whole genome shotgun (WGS) entry which is preliminary data.</text>
</comment>
<evidence type="ECO:0000313" key="3">
    <source>
        <dbReference type="Proteomes" id="UP000829685"/>
    </source>
</evidence>
<evidence type="ECO:0000313" key="2">
    <source>
        <dbReference type="EMBL" id="KAI1847459.1"/>
    </source>
</evidence>
<keyword evidence="3" id="KW-1185">Reference proteome</keyword>
<protein>
    <submittedName>
        <fullName evidence="2">Uncharacterized protein</fullName>
    </submittedName>
</protein>
<accession>A0A9Q0AI12</accession>
<dbReference type="AlphaFoldDB" id="A0A9Q0AI12"/>
<evidence type="ECO:0000256" key="1">
    <source>
        <dbReference type="SAM" id="MobiDB-lite"/>
    </source>
</evidence>
<sequence length="197" mass="22150">MPAGSGAVPSYPREESKTSTERDDAAGQAELREKTHRVLDLERLQTRTNLKLFGSGLVIEALVRDRTLLVQYVLETVVGRLHRVDSATSRHRVFDEIDGFLENVTGHIMGCIQQVMQDATAVNGVVRNMRSLLPGRADRNDLEDVTRLFGEVDTFKKNVEELATWWESGLRCAIDTRATASHPRGYALHLVPRNFHN</sequence>